<name>A0A849BU69_9NOCA</name>
<dbReference type="PANTHER" id="PTHR35152:SF1">
    <property type="entry name" value="DOMAIN SIGNALLING PROTEIN, PUTATIVE (AFU_ORTHOLOGUE AFUA_5G11310)-RELATED"/>
    <property type="match status" value="1"/>
</dbReference>
<organism evidence="4 5">
    <name type="scientific">Nocardia uniformis</name>
    <dbReference type="NCBI Taxonomy" id="53432"/>
    <lineage>
        <taxon>Bacteria</taxon>
        <taxon>Bacillati</taxon>
        <taxon>Actinomycetota</taxon>
        <taxon>Actinomycetes</taxon>
        <taxon>Mycobacteriales</taxon>
        <taxon>Nocardiaceae</taxon>
        <taxon>Nocardia</taxon>
    </lineage>
</organism>
<evidence type="ECO:0000313" key="4">
    <source>
        <dbReference type="EMBL" id="NNH70162.1"/>
    </source>
</evidence>
<proteinExistence type="predicted"/>
<keyword evidence="1" id="KW-0812">Transmembrane</keyword>
<keyword evidence="5" id="KW-1185">Reference proteome</keyword>
<dbReference type="Proteomes" id="UP000586827">
    <property type="component" value="Unassembled WGS sequence"/>
</dbReference>
<reference evidence="4 5" key="1">
    <citation type="submission" date="2020-05" db="EMBL/GenBank/DDBJ databases">
        <title>MicrobeNet Type strains.</title>
        <authorList>
            <person name="Nicholson A.C."/>
        </authorList>
    </citation>
    <scope>NUCLEOTIDE SEQUENCE [LARGE SCALE GENOMIC DNA]</scope>
    <source>
        <strain evidence="4 5">JCM 3224</strain>
    </source>
</reference>
<gene>
    <name evidence="4" type="ORF">HLB23_09865</name>
</gene>
<comment type="caution">
    <text evidence="4">The sequence shown here is derived from an EMBL/GenBank/DDBJ whole genome shotgun (WGS) entry which is preliminary data.</text>
</comment>
<protein>
    <recommendedName>
        <fullName evidence="3">MHYT domain-containing protein</fullName>
    </recommendedName>
</protein>
<dbReference type="RefSeq" id="WP_067518252.1">
    <property type="nucleotide sequence ID" value="NZ_JABELX010000003.1"/>
</dbReference>
<evidence type="ECO:0000313" key="5">
    <source>
        <dbReference type="Proteomes" id="UP000586827"/>
    </source>
</evidence>
<dbReference type="InterPro" id="IPR005330">
    <property type="entry name" value="MHYT_dom"/>
</dbReference>
<feature type="domain" description="MHYT" evidence="3">
    <location>
        <begin position="6"/>
        <end position="196"/>
    </location>
</feature>
<evidence type="ECO:0000256" key="1">
    <source>
        <dbReference type="PROSITE-ProRule" id="PRU00244"/>
    </source>
</evidence>
<dbReference type="PANTHER" id="PTHR35152">
    <property type="entry name" value="DOMAIN SIGNALLING PROTEIN, PUTATIVE (AFU_ORTHOLOGUE AFUA_5G11310)-RELATED"/>
    <property type="match status" value="1"/>
</dbReference>
<keyword evidence="1" id="KW-0472">Membrane</keyword>
<feature type="transmembrane region" description="Helical" evidence="1">
    <location>
        <begin position="6"/>
        <end position="29"/>
    </location>
</feature>
<feature type="transmembrane region" description="Helical" evidence="1">
    <location>
        <begin position="113"/>
        <end position="133"/>
    </location>
</feature>
<dbReference type="EMBL" id="JABELX010000003">
    <property type="protein sequence ID" value="NNH70162.1"/>
    <property type="molecule type" value="Genomic_DNA"/>
</dbReference>
<feature type="transmembrane region" description="Helical" evidence="1">
    <location>
        <begin position="209"/>
        <end position="234"/>
    </location>
</feature>
<feature type="transmembrane region" description="Helical" evidence="1">
    <location>
        <begin position="41"/>
        <end position="63"/>
    </location>
</feature>
<evidence type="ECO:0000256" key="2">
    <source>
        <dbReference type="SAM" id="MobiDB-lite"/>
    </source>
</evidence>
<sequence length="274" mass="28654">MIYFSMGYWIIALALIVSTAGAAVGLACIRQSTRSVTARFRFVWLFVAAASIGGVGVSMPVFVSMLGVEAEGSQIRYDETLTTVFSAASGITVMLALIIVGRTQNWVRLGLGALVMGAGIGSMELLILSAVHVQGTVQLNPLSIAAVYAIALLLSAALLWFSLRVNSTVVLMGGAMLYALVVTGMHYTGLLGLSFHIDAAASAPTGADLFTFFVPFFIIGSLALAIPITAILVAPDRRESQLASASSRSGEKPGNGGVSMPEPWSLAHTPESVR</sequence>
<evidence type="ECO:0000259" key="3">
    <source>
        <dbReference type="PROSITE" id="PS50924"/>
    </source>
</evidence>
<dbReference type="GO" id="GO:0016020">
    <property type="term" value="C:membrane"/>
    <property type="evidence" value="ECO:0007669"/>
    <property type="project" value="UniProtKB-UniRule"/>
</dbReference>
<keyword evidence="1" id="KW-1133">Transmembrane helix</keyword>
<feature type="transmembrane region" description="Helical" evidence="1">
    <location>
        <begin position="145"/>
        <end position="163"/>
    </location>
</feature>
<feature type="transmembrane region" description="Helical" evidence="1">
    <location>
        <begin position="175"/>
        <end position="197"/>
    </location>
</feature>
<feature type="transmembrane region" description="Helical" evidence="1">
    <location>
        <begin position="83"/>
        <end position="101"/>
    </location>
</feature>
<feature type="region of interest" description="Disordered" evidence="2">
    <location>
        <begin position="243"/>
        <end position="274"/>
    </location>
</feature>
<dbReference type="PROSITE" id="PS50924">
    <property type="entry name" value="MHYT"/>
    <property type="match status" value="1"/>
</dbReference>
<accession>A0A849BU69</accession>
<dbReference type="AlphaFoldDB" id="A0A849BU69"/>